<dbReference type="GO" id="GO:0043022">
    <property type="term" value="F:ribosome binding"/>
    <property type="evidence" value="ECO:0007669"/>
    <property type="project" value="InterPro"/>
</dbReference>
<dbReference type="GO" id="GO:0005743">
    <property type="term" value="C:mitochondrial inner membrane"/>
    <property type="evidence" value="ECO:0007669"/>
    <property type="project" value="UniProtKB-SubCell"/>
</dbReference>
<dbReference type="PANTHER" id="PTHR14009:SF1">
    <property type="entry name" value="MITOCHONDRIAL PROTON_CALCIUM EXCHANGER PROTEIN"/>
    <property type="match status" value="1"/>
</dbReference>
<sequence>MFRRVVVPVKPNHSALRNVWMRVPVVPVPAHVMINGIRNVSSNSKSGSAKVVEAAAKSKNDTGELIDPSDSKTRVAKVKKEKKPPLWDRIKHELTHYVNGTKLLGYEIKVSTKLLAKTVQGYELSRREKNQLKRTMGDIFRLVPFSAFLIVPFAELLLPVALKIFPNLLPSTYESGKDKKIKRTKLNDIRAKTSNFLQETLEESSLINYKSLESAEKKKQFLNFFKKLNSTKDGKENVFTHDEILKVAKMFKNDTVLDNLSRPQLIAMAKYMSLRPFGNDNMLRYQIRFNLKNIMADDKTIDYEGVSSLTDEELYQACVSRGIKTFGVSKETLVENLKVWLDMRLRDHVPSVLLVLSSAYTFGGIPKEQKVDAYSTASIENKVEDTKFNNLLDFYYDGILQVLSSIPDPVYNVAKLDVSESKEAAPSSKSDTKPESKEESTITQLATEALATNATATAVAAAKASAVAAATSEAVASSTSSAKLGEATTASEKAEPTVIGEEKELAKETQPSSENDRKGTIEEAEAEAEEEEEDGQPKSDDNAFKLRVLKEQEELIKKEEEEARLRSQREVIEDDISLDENEDTNDKPSSEPVKDLEEATEQTESKKQN</sequence>
<keyword evidence="3" id="KW-0999">Mitochondrion inner membrane</keyword>
<evidence type="ECO:0000313" key="12">
    <source>
        <dbReference type="Proteomes" id="UP000031516"/>
    </source>
</evidence>
<keyword evidence="2 9" id="KW-0812">Transmembrane</keyword>
<evidence type="ECO:0000313" key="11">
    <source>
        <dbReference type="EMBL" id="CDO92545.1"/>
    </source>
</evidence>
<dbReference type="PANTHER" id="PTHR14009">
    <property type="entry name" value="LEUCINE ZIPPER-EF-HAND CONTAINING TRANSMEMBRANE PROTEIN"/>
    <property type="match status" value="1"/>
</dbReference>
<name>A0A0A8L2W4_9SACH</name>
<proteinExistence type="predicted"/>
<evidence type="ECO:0000256" key="4">
    <source>
        <dbReference type="ARBA" id="ARBA00022989"/>
    </source>
</evidence>
<evidence type="ECO:0000259" key="10">
    <source>
        <dbReference type="PROSITE" id="PS51758"/>
    </source>
</evidence>
<comment type="caution">
    <text evidence="11">The sequence shown here is derived from an EMBL/GenBank/DDBJ whole genome shotgun (WGS) entry which is preliminary data.</text>
</comment>
<evidence type="ECO:0000256" key="2">
    <source>
        <dbReference type="ARBA" id="ARBA00022692"/>
    </source>
</evidence>
<feature type="region of interest" description="Disordered" evidence="8">
    <location>
        <begin position="421"/>
        <end position="441"/>
    </location>
</feature>
<evidence type="ECO:0000256" key="1">
    <source>
        <dbReference type="ARBA" id="ARBA00004434"/>
    </source>
</evidence>
<gene>
    <name evidence="11" type="ORF">KLDO_g863</name>
</gene>
<dbReference type="Proteomes" id="UP000031516">
    <property type="component" value="Unassembled WGS sequence"/>
</dbReference>
<feature type="compositionally biased region" description="Basic and acidic residues" evidence="8">
    <location>
        <begin position="584"/>
        <end position="609"/>
    </location>
</feature>
<feature type="transmembrane region" description="Helical" evidence="9">
    <location>
        <begin position="139"/>
        <end position="162"/>
    </location>
</feature>
<dbReference type="EMBL" id="CCBQ010000016">
    <property type="protein sequence ID" value="CDO92545.1"/>
    <property type="molecule type" value="Genomic_DNA"/>
</dbReference>
<accession>A0A0A8L2W4</accession>
<dbReference type="OrthoDB" id="275278at2759"/>
<dbReference type="AlphaFoldDB" id="A0A0A8L2W4"/>
<keyword evidence="4 9" id="KW-1133">Transmembrane helix</keyword>
<evidence type="ECO:0000256" key="8">
    <source>
        <dbReference type="SAM" id="MobiDB-lite"/>
    </source>
</evidence>
<evidence type="ECO:0000256" key="3">
    <source>
        <dbReference type="ARBA" id="ARBA00022792"/>
    </source>
</evidence>
<comment type="subcellular location">
    <subcellularLocation>
        <location evidence="1">Mitochondrion inner membrane</location>
        <topology evidence="1">Single-pass membrane protein</topology>
    </subcellularLocation>
</comment>
<evidence type="ECO:0000256" key="7">
    <source>
        <dbReference type="PROSITE-ProRule" id="PRU01094"/>
    </source>
</evidence>
<feature type="compositionally biased region" description="Acidic residues" evidence="8">
    <location>
        <begin position="522"/>
        <end position="534"/>
    </location>
</feature>
<evidence type="ECO:0000256" key="9">
    <source>
        <dbReference type="SAM" id="Phobius"/>
    </source>
</evidence>
<dbReference type="InterPro" id="IPR033122">
    <property type="entry name" value="LETM1-like_RBD"/>
</dbReference>
<dbReference type="PROSITE" id="PS51758">
    <property type="entry name" value="LETM1_RBD"/>
    <property type="match status" value="1"/>
</dbReference>
<feature type="compositionally biased region" description="Basic and acidic residues" evidence="8">
    <location>
        <begin position="492"/>
        <end position="507"/>
    </location>
</feature>
<keyword evidence="6 9" id="KW-0472">Membrane</keyword>
<protein>
    <submittedName>
        <fullName evidence="11">WGS project CCBQ000000000 data, contig 00012</fullName>
    </submittedName>
</protein>
<dbReference type="InterPro" id="IPR044202">
    <property type="entry name" value="LETM1/MDM38-like"/>
</dbReference>
<dbReference type="GO" id="GO:0030003">
    <property type="term" value="P:intracellular monoatomic cation homeostasis"/>
    <property type="evidence" value="ECO:0007669"/>
    <property type="project" value="TreeGrafter"/>
</dbReference>
<dbReference type="Pfam" id="PF07766">
    <property type="entry name" value="LETM1_RBD"/>
    <property type="match status" value="1"/>
</dbReference>
<organism evidence="11 12">
    <name type="scientific">Kluyveromyces dobzhanskii CBS 2104</name>
    <dbReference type="NCBI Taxonomy" id="1427455"/>
    <lineage>
        <taxon>Eukaryota</taxon>
        <taxon>Fungi</taxon>
        <taxon>Dikarya</taxon>
        <taxon>Ascomycota</taxon>
        <taxon>Saccharomycotina</taxon>
        <taxon>Saccharomycetes</taxon>
        <taxon>Saccharomycetales</taxon>
        <taxon>Saccharomycetaceae</taxon>
        <taxon>Kluyveromyces</taxon>
    </lineage>
</organism>
<feature type="compositionally biased region" description="Acidic residues" evidence="8">
    <location>
        <begin position="572"/>
        <end position="583"/>
    </location>
</feature>
<feature type="compositionally biased region" description="Basic and acidic residues" evidence="8">
    <location>
        <begin position="430"/>
        <end position="440"/>
    </location>
</feature>
<keyword evidence="12" id="KW-1185">Reference proteome</keyword>
<evidence type="ECO:0000256" key="6">
    <source>
        <dbReference type="ARBA" id="ARBA00023136"/>
    </source>
</evidence>
<feature type="domain" description="Letm1 RBD" evidence="10">
    <location>
        <begin position="180"/>
        <end position="408"/>
    </location>
</feature>
<keyword evidence="5 7" id="KW-0496">Mitochondrion</keyword>
<reference evidence="11 12" key="1">
    <citation type="submission" date="2014-03" db="EMBL/GenBank/DDBJ databases">
        <title>The genome of Kluyveromyces dobzhanskii.</title>
        <authorList>
            <person name="Nystedt B."/>
            <person name="Astrom S."/>
        </authorList>
    </citation>
    <scope>NUCLEOTIDE SEQUENCE [LARGE SCALE GENOMIC DNA]</scope>
    <source>
        <strain evidence="11 12">CBS 2104</strain>
    </source>
</reference>
<feature type="region of interest" description="Disordered" evidence="8">
    <location>
        <begin position="475"/>
        <end position="609"/>
    </location>
</feature>
<evidence type="ECO:0000256" key="5">
    <source>
        <dbReference type="ARBA" id="ARBA00023128"/>
    </source>
</evidence>
<feature type="compositionally biased region" description="Basic and acidic residues" evidence="8">
    <location>
        <begin position="535"/>
        <end position="571"/>
    </location>
</feature>